<name>A0A6V8QYP0_TRIAP</name>
<evidence type="ECO:0000313" key="2">
    <source>
        <dbReference type="EMBL" id="GFP55493.1"/>
    </source>
</evidence>
<accession>A0A6V8QYP0</accession>
<evidence type="ECO:0000256" key="1">
    <source>
        <dbReference type="SAM" id="MobiDB-lite"/>
    </source>
</evidence>
<proteinExistence type="predicted"/>
<dbReference type="OrthoDB" id="3436397at2759"/>
<evidence type="ECO:0000313" key="3">
    <source>
        <dbReference type="Proteomes" id="UP000517252"/>
    </source>
</evidence>
<feature type="compositionally biased region" description="Basic and acidic residues" evidence="1">
    <location>
        <begin position="59"/>
        <end position="75"/>
    </location>
</feature>
<comment type="caution">
    <text evidence="2">The sequence shown here is derived from an EMBL/GenBank/DDBJ whole genome shotgun (WGS) entry which is preliminary data.</text>
</comment>
<dbReference type="AlphaFoldDB" id="A0A6V8QYP0"/>
<gene>
    <name evidence="2" type="ORF">TASIC1_0005035100</name>
</gene>
<sequence length="165" mass="18417">MTSFWRKTRDISLDIALSSIYAIIYLFEFGRDQVDKVAAMMHSPPKKQDSPPQAPPFKEQLDQKADESRAREHGSGGESIIETVVHKISQAIPAQMHVLGGSNPDGKVEDEAEAEAEAGPPHRPENDVQIEEFAFLQAIRTQQRQANYTGAYDERQPMAQARPSD</sequence>
<reference evidence="2 3" key="1">
    <citation type="submission" date="2020-07" db="EMBL/GenBank/DDBJ databases">
        <title>Trichoderma asperellum IC-1 whole genome shotgun sequence.</title>
        <authorList>
            <person name="Kanamasa S."/>
            <person name="Takahashi H."/>
        </authorList>
    </citation>
    <scope>NUCLEOTIDE SEQUENCE [LARGE SCALE GENOMIC DNA]</scope>
    <source>
        <strain evidence="2 3">IC-1</strain>
    </source>
</reference>
<dbReference type="EMBL" id="BLZH01000005">
    <property type="protein sequence ID" value="GFP55493.1"/>
    <property type="molecule type" value="Genomic_DNA"/>
</dbReference>
<feature type="region of interest" description="Disordered" evidence="1">
    <location>
        <begin position="95"/>
        <end position="126"/>
    </location>
</feature>
<feature type="region of interest" description="Disordered" evidence="1">
    <location>
        <begin position="40"/>
        <end position="80"/>
    </location>
</feature>
<feature type="region of interest" description="Disordered" evidence="1">
    <location>
        <begin position="146"/>
        <end position="165"/>
    </location>
</feature>
<organism evidence="2 3">
    <name type="scientific">Trichoderma asperellum</name>
    <name type="common">Filamentous fungus</name>
    <dbReference type="NCBI Taxonomy" id="101201"/>
    <lineage>
        <taxon>Eukaryota</taxon>
        <taxon>Fungi</taxon>
        <taxon>Dikarya</taxon>
        <taxon>Ascomycota</taxon>
        <taxon>Pezizomycotina</taxon>
        <taxon>Sordariomycetes</taxon>
        <taxon>Hypocreomycetidae</taxon>
        <taxon>Hypocreales</taxon>
        <taxon>Hypocreaceae</taxon>
        <taxon>Trichoderma</taxon>
    </lineage>
</organism>
<dbReference type="Proteomes" id="UP000517252">
    <property type="component" value="Unassembled WGS sequence"/>
</dbReference>
<protein>
    <submittedName>
        <fullName evidence="2">Uncharacterized protein</fullName>
    </submittedName>
</protein>